<dbReference type="EMBL" id="JACHJB010000003">
    <property type="protein sequence ID" value="MBB6350067.1"/>
    <property type="molecule type" value="Genomic_DNA"/>
</dbReference>
<dbReference type="Gene3D" id="3.30.465.10">
    <property type="match status" value="1"/>
</dbReference>
<dbReference type="AlphaFoldDB" id="A0A7X0C7Q7"/>
<comment type="similarity">
    <text evidence="2">Belongs to the oxygen-dependent FAD-linked oxidoreductase family.</text>
</comment>
<evidence type="ECO:0000259" key="6">
    <source>
        <dbReference type="PROSITE" id="PS51387"/>
    </source>
</evidence>
<keyword evidence="8" id="KW-1185">Reference proteome</keyword>
<dbReference type="InterPro" id="IPR006094">
    <property type="entry name" value="Oxid_FAD_bind_N"/>
</dbReference>
<dbReference type="InterPro" id="IPR016167">
    <property type="entry name" value="FAD-bd_PCMH_sub1"/>
</dbReference>
<keyword evidence="5" id="KW-0560">Oxidoreductase</keyword>
<dbReference type="InterPro" id="IPR050416">
    <property type="entry name" value="FAD-linked_Oxidoreductase"/>
</dbReference>
<comment type="caution">
    <text evidence="7">The sequence shown here is derived from an EMBL/GenBank/DDBJ whole genome shotgun (WGS) entry which is preliminary data.</text>
</comment>
<dbReference type="InterPro" id="IPR016166">
    <property type="entry name" value="FAD-bd_PCMH"/>
</dbReference>
<evidence type="ECO:0000313" key="8">
    <source>
        <dbReference type="Proteomes" id="UP000583800"/>
    </source>
</evidence>
<keyword evidence="3" id="KW-0285">Flavoprotein</keyword>
<organism evidence="7 8">
    <name type="scientific">Nonomuraea muscovyensis</name>
    <dbReference type="NCBI Taxonomy" id="1124761"/>
    <lineage>
        <taxon>Bacteria</taxon>
        <taxon>Bacillati</taxon>
        <taxon>Actinomycetota</taxon>
        <taxon>Actinomycetes</taxon>
        <taxon>Streptosporangiales</taxon>
        <taxon>Streptosporangiaceae</taxon>
        <taxon>Nonomuraea</taxon>
    </lineage>
</organism>
<dbReference type="InterPro" id="IPR012951">
    <property type="entry name" value="BBE"/>
</dbReference>
<dbReference type="Pfam" id="PF08031">
    <property type="entry name" value="BBE"/>
    <property type="match status" value="1"/>
</dbReference>
<sequence>MSIDEVRGPVLRPGDDGYDEERSGFQALAAHRPDIVVGALDAADVRAAVAHAVAHGLPVAVQATGHGLPVAAEGGLLISTRRMSGVRIDPAAGTARIEAGVRWSAVIEAAAAHGLAPLSGSAPSVGAVSYTLGGGIGLLARRYGYAADQVRAVEVVTADARLRHVTADGEPDLFWALVGGRGNFGVVTALEIGLVPVARLYGGALHFDAGVVDGVPAAWREWAASVPEEMTSSVALIPFPDAPQVPAELRGRTVTHVRIAYAGDPERGERLVAPLRALGPRLKDTVRDLPYTESYTVHNDPQGPVATYSTHTLLRELPPRAMATLTDLFAAERPVIEVRHLGGALAKPQGAPNAVGGRDAEWLVGVMSRLTPGADPAPVRPLHRRVRDALAPWSTGGHALTFLYGENATADQVRTAYDADDHRRLSELKAVWDPANVFRLNHNIPPAGV</sequence>
<gene>
    <name evidence="7" type="ORF">FHU36_006639</name>
</gene>
<dbReference type="GO" id="GO:0071949">
    <property type="term" value="F:FAD binding"/>
    <property type="evidence" value="ECO:0007669"/>
    <property type="project" value="InterPro"/>
</dbReference>
<keyword evidence="4" id="KW-0274">FAD</keyword>
<evidence type="ECO:0000256" key="5">
    <source>
        <dbReference type="ARBA" id="ARBA00023002"/>
    </source>
</evidence>
<dbReference type="PANTHER" id="PTHR42973">
    <property type="entry name" value="BINDING OXIDOREDUCTASE, PUTATIVE (AFU_ORTHOLOGUE AFUA_1G17690)-RELATED"/>
    <property type="match status" value="1"/>
</dbReference>
<dbReference type="InterPro" id="IPR016169">
    <property type="entry name" value="FAD-bd_PCMH_sub2"/>
</dbReference>
<evidence type="ECO:0000256" key="1">
    <source>
        <dbReference type="ARBA" id="ARBA00001974"/>
    </source>
</evidence>
<dbReference type="SUPFAM" id="SSF56176">
    <property type="entry name" value="FAD-binding/transporter-associated domain-like"/>
    <property type="match status" value="1"/>
</dbReference>
<dbReference type="InterPro" id="IPR006093">
    <property type="entry name" value="Oxy_OxRdtase_FAD_BS"/>
</dbReference>
<protein>
    <recommendedName>
        <fullName evidence="6">FAD-binding PCMH-type domain-containing protein</fullName>
    </recommendedName>
</protein>
<dbReference type="InterPro" id="IPR036318">
    <property type="entry name" value="FAD-bd_PCMH-like_sf"/>
</dbReference>
<evidence type="ECO:0000256" key="3">
    <source>
        <dbReference type="ARBA" id="ARBA00022630"/>
    </source>
</evidence>
<dbReference type="PANTHER" id="PTHR42973:SF39">
    <property type="entry name" value="FAD-BINDING PCMH-TYPE DOMAIN-CONTAINING PROTEIN"/>
    <property type="match status" value="1"/>
</dbReference>
<dbReference type="Pfam" id="PF01565">
    <property type="entry name" value="FAD_binding_4"/>
    <property type="match status" value="1"/>
</dbReference>
<comment type="cofactor">
    <cofactor evidence="1">
        <name>FAD</name>
        <dbReference type="ChEBI" id="CHEBI:57692"/>
    </cofactor>
</comment>
<evidence type="ECO:0000256" key="2">
    <source>
        <dbReference type="ARBA" id="ARBA00005466"/>
    </source>
</evidence>
<accession>A0A7X0C7Q7</accession>
<reference evidence="7 8" key="1">
    <citation type="submission" date="2020-08" db="EMBL/GenBank/DDBJ databases">
        <title>Sequencing the genomes of 1000 actinobacteria strains.</title>
        <authorList>
            <person name="Klenk H.-P."/>
        </authorList>
    </citation>
    <scope>NUCLEOTIDE SEQUENCE [LARGE SCALE GENOMIC DNA]</scope>
    <source>
        <strain evidence="7 8">DSM 45913</strain>
    </source>
</reference>
<dbReference type="Proteomes" id="UP000583800">
    <property type="component" value="Unassembled WGS sequence"/>
</dbReference>
<dbReference type="Gene3D" id="3.40.462.20">
    <property type="match status" value="1"/>
</dbReference>
<dbReference type="RefSeq" id="WP_185087924.1">
    <property type="nucleotide sequence ID" value="NZ_JACHJB010000003.1"/>
</dbReference>
<proteinExistence type="inferred from homology"/>
<evidence type="ECO:0000313" key="7">
    <source>
        <dbReference type="EMBL" id="MBB6350067.1"/>
    </source>
</evidence>
<dbReference type="Gene3D" id="3.30.43.10">
    <property type="entry name" value="Uridine Diphospho-n-acetylenolpyruvylglucosamine Reductase, domain 2"/>
    <property type="match status" value="1"/>
</dbReference>
<name>A0A7X0C7Q7_9ACTN</name>
<dbReference type="PROSITE" id="PS00862">
    <property type="entry name" value="OX2_COVAL_FAD"/>
    <property type="match status" value="1"/>
</dbReference>
<dbReference type="GO" id="GO:0016491">
    <property type="term" value="F:oxidoreductase activity"/>
    <property type="evidence" value="ECO:0007669"/>
    <property type="project" value="UniProtKB-KW"/>
</dbReference>
<dbReference type="PROSITE" id="PS51387">
    <property type="entry name" value="FAD_PCMH"/>
    <property type="match status" value="1"/>
</dbReference>
<feature type="domain" description="FAD-binding PCMH-type" evidence="6">
    <location>
        <begin position="29"/>
        <end position="197"/>
    </location>
</feature>
<evidence type="ECO:0000256" key="4">
    <source>
        <dbReference type="ARBA" id="ARBA00022827"/>
    </source>
</evidence>